<dbReference type="InterPro" id="IPR025345">
    <property type="entry name" value="DUF4249"/>
</dbReference>
<comment type="caution">
    <text evidence="1">The sequence shown here is derived from an EMBL/GenBank/DDBJ whole genome shotgun (WGS) entry which is preliminary data.</text>
</comment>
<organism evidence="1 2">
    <name type="scientific">Mangrovimonas yunxiaonensis</name>
    <dbReference type="NCBI Taxonomy" id="1197477"/>
    <lineage>
        <taxon>Bacteria</taxon>
        <taxon>Pseudomonadati</taxon>
        <taxon>Bacteroidota</taxon>
        <taxon>Flavobacteriia</taxon>
        <taxon>Flavobacteriales</taxon>
        <taxon>Flavobacteriaceae</taxon>
        <taxon>Mangrovimonas</taxon>
    </lineage>
</organism>
<dbReference type="OrthoDB" id="1062680at2"/>
<dbReference type="RefSeq" id="WP_036123543.1">
    <property type="nucleotide sequence ID" value="NZ_BMET01000003.1"/>
</dbReference>
<dbReference type="eggNOG" id="ENOG502Z8B7">
    <property type="taxonomic scope" value="Bacteria"/>
</dbReference>
<dbReference type="EMBL" id="JPFK01000008">
    <property type="protein sequence ID" value="KFB00303.1"/>
    <property type="molecule type" value="Genomic_DNA"/>
</dbReference>
<reference evidence="1 2" key="1">
    <citation type="journal article" date="2014" name="Genome Announc.">
        <title>Draft Genome Sequence of the Algicidal Bacterium Mangrovimonas yunxiaonensis Strain LY01.</title>
        <authorList>
            <person name="Li Y."/>
            <person name="Zhu H."/>
            <person name="Li C."/>
            <person name="Zhang H."/>
            <person name="Chen Z."/>
            <person name="Zheng W."/>
            <person name="Xu H."/>
            <person name="Zheng T."/>
        </authorList>
    </citation>
    <scope>NUCLEOTIDE SEQUENCE [LARGE SCALE GENOMIC DNA]</scope>
    <source>
        <strain evidence="1 2">LY01</strain>
    </source>
</reference>
<evidence type="ECO:0000313" key="2">
    <source>
        <dbReference type="Proteomes" id="UP000028521"/>
    </source>
</evidence>
<evidence type="ECO:0000313" key="1">
    <source>
        <dbReference type="EMBL" id="KFB00303.1"/>
    </source>
</evidence>
<keyword evidence="2" id="KW-1185">Reference proteome</keyword>
<evidence type="ECO:0008006" key="3">
    <source>
        <dbReference type="Google" id="ProtNLM"/>
    </source>
</evidence>
<accession>A0A084THW7</accession>
<protein>
    <recommendedName>
        <fullName evidence="3">DUF4249 domain-containing protein</fullName>
    </recommendedName>
</protein>
<dbReference type="AlphaFoldDB" id="A0A084THW7"/>
<dbReference type="Pfam" id="PF14054">
    <property type="entry name" value="DUF4249"/>
    <property type="match status" value="1"/>
</dbReference>
<dbReference type="STRING" id="1197477.IA57_11480"/>
<reference evidence="2" key="2">
    <citation type="submission" date="2014-07" db="EMBL/GenBank/DDBJ databases">
        <title>Genome sequence of Mangrovimonas yunxiaonensis.</title>
        <authorList>
            <person name="Li Y."/>
            <person name="Zheng T."/>
        </authorList>
    </citation>
    <scope>NUCLEOTIDE SEQUENCE [LARGE SCALE GENOMIC DNA]</scope>
    <source>
        <strain evidence="2">LY01</strain>
    </source>
</reference>
<gene>
    <name evidence="1" type="ORF">IA57_11480</name>
</gene>
<dbReference type="Proteomes" id="UP000028521">
    <property type="component" value="Unassembled WGS sequence"/>
</dbReference>
<sequence length="396" mass="46173">MKKIITLLVCCFYLVGCKEPFEPKSYDFESYLVVEGNLTNELKKQQITLSKTYELTENNSPYVNNATVWVEDDTGVSHTYSYTENGIYESEIAFQAEQNKTYQLFISTPNGELYTSEEVSTPPTAEITTLYPEYNNNENEINILLDANITNETAKFFRYEYIETYKIIVPHWYDIDFEIINFETDPYNSDFISYDIVFNQRDPNERVCYSTINSTGIIQTSTKDLETNNIFRFPVRILDENDLSLTRERYSILVKQFVQNESAYNYYNTLNELGNTGDILSPNQPGYIKGNISLENNPEKRVLGFFEVTTLDSERIYFDHTLYSNEKPAYLYACDIWTYDYAAYDFPNERLLLSQRYNLGYKLLHFSGGNIYTIVNPECGDCTSFSSSVEPDFWEE</sequence>
<proteinExistence type="predicted"/>
<name>A0A084THW7_9FLAO</name>